<feature type="region of interest" description="Disordered" evidence="1">
    <location>
        <begin position="652"/>
        <end position="671"/>
    </location>
</feature>
<dbReference type="Proteomes" id="UP000235371">
    <property type="component" value="Unassembled WGS sequence"/>
</dbReference>
<sequence>MTQPRWGRTIRSGGSLTPATASIIFTLLAKTIELSFVTVFVAFLGQVLSRRSLVKASRGVTIAERTLRTWVIPPGFMITHFQYLRHVALSFLGVATLIAALISMFYTTTSDALVSPHLRFGYWDNILMEGVVKTIYANPLYMKKNCQTPITADVDSDFSEITSYHNAASSLGTWAHVHEGGEGASSDLAFRPNATGMLFDNTTAIGSWIATNSSNMTASYEQYNRIVNNVTLAMPHAGITAAAKDPKNGIVQPAELGGVGEYSLKASVVSSAVNVLCANVNETEIAPLICVTWPNATILTSKDNPTQKLASADYANDVQLLPGESYLNSTVVDDIFEWGSKYHRQPPVFPMLPIEYNSIANVTMSNSDAIYLLIKTSDALTSDYTLCELKSFLYPACSTSFNISGLSGATLQSLCDDPNDKMRHDSSVPDPPISRNFDWKNIGWDWMISLSLNTGITNANSSTSRMLANLISVDTGPGSSALNPLMPSISEALTVMAGDTLLLSTVDAGFYHFWPFQNTSLEPGSYQRFNASITSQQYTSGIIPNQRWQGIFYLVLFLVFVTNVFCLVYLFLRAGLVTDYSEPQNLFALAVNSPPSGSMSGSCGAGPEDGQLNVDWHVKQDVSGHFYIQEGRGAELQMQGERFEMRNRSRTLNSKSSYSVLSSKRSSVVER</sequence>
<feature type="transmembrane region" description="Helical" evidence="2">
    <location>
        <begin position="20"/>
        <end position="48"/>
    </location>
</feature>
<feature type="transmembrane region" description="Helical" evidence="2">
    <location>
        <begin position="87"/>
        <end position="106"/>
    </location>
</feature>
<dbReference type="InParanoid" id="A0A2J6SEG0"/>
<name>A0A2J6SEG0_9HELO</name>
<gene>
    <name evidence="3" type="ORF">K444DRAFT_578107</name>
</gene>
<accession>A0A2J6SEG0</accession>
<evidence type="ECO:0000256" key="1">
    <source>
        <dbReference type="SAM" id="MobiDB-lite"/>
    </source>
</evidence>
<evidence type="ECO:0000313" key="4">
    <source>
        <dbReference type="Proteomes" id="UP000235371"/>
    </source>
</evidence>
<proteinExistence type="predicted"/>
<dbReference type="EMBL" id="KZ613936">
    <property type="protein sequence ID" value="PMD49161.1"/>
    <property type="molecule type" value="Genomic_DNA"/>
</dbReference>
<evidence type="ECO:0000313" key="3">
    <source>
        <dbReference type="EMBL" id="PMD49161.1"/>
    </source>
</evidence>
<dbReference type="AlphaFoldDB" id="A0A2J6SEG0"/>
<keyword evidence="2" id="KW-0812">Transmembrane</keyword>
<dbReference type="RefSeq" id="XP_024726065.1">
    <property type="nucleotide sequence ID" value="XM_024877595.1"/>
</dbReference>
<organism evidence="3 4">
    <name type="scientific">Hyaloscypha bicolor E</name>
    <dbReference type="NCBI Taxonomy" id="1095630"/>
    <lineage>
        <taxon>Eukaryota</taxon>
        <taxon>Fungi</taxon>
        <taxon>Dikarya</taxon>
        <taxon>Ascomycota</taxon>
        <taxon>Pezizomycotina</taxon>
        <taxon>Leotiomycetes</taxon>
        <taxon>Helotiales</taxon>
        <taxon>Hyaloscyphaceae</taxon>
        <taxon>Hyaloscypha</taxon>
        <taxon>Hyaloscypha bicolor</taxon>
    </lineage>
</organism>
<dbReference type="OrthoDB" id="4721035at2759"/>
<keyword evidence="4" id="KW-1185">Reference proteome</keyword>
<keyword evidence="2" id="KW-1133">Transmembrane helix</keyword>
<evidence type="ECO:0000256" key="2">
    <source>
        <dbReference type="SAM" id="Phobius"/>
    </source>
</evidence>
<protein>
    <recommendedName>
        <fullName evidence="5">Mcm2 3 5 family protein</fullName>
    </recommendedName>
</protein>
<feature type="transmembrane region" description="Helical" evidence="2">
    <location>
        <begin position="550"/>
        <end position="572"/>
    </location>
</feature>
<dbReference type="GeneID" id="36585672"/>
<dbReference type="STRING" id="1095630.A0A2J6SEG0"/>
<keyword evidence="2" id="KW-0472">Membrane</keyword>
<feature type="compositionally biased region" description="Low complexity" evidence="1">
    <location>
        <begin position="654"/>
        <end position="671"/>
    </location>
</feature>
<evidence type="ECO:0008006" key="5">
    <source>
        <dbReference type="Google" id="ProtNLM"/>
    </source>
</evidence>
<reference evidence="3 4" key="1">
    <citation type="submission" date="2016-04" db="EMBL/GenBank/DDBJ databases">
        <title>A degradative enzymes factory behind the ericoid mycorrhizal symbiosis.</title>
        <authorList>
            <consortium name="DOE Joint Genome Institute"/>
            <person name="Martino E."/>
            <person name="Morin E."/>
            <person name="Grelet G."/>
            <person name="Kuo A."/>
            <person name="Kohler A."/>
            <person name="Daghino S."/>
            <person name="Barry K."/>
            <person name="Choi C."/>
            <person name="Cichocki N."/>
            <person name="Clum A."/>
            <person name="Copeland A."/>
            <person name="Hainaut M."/>
            <person name="Haridas S."/>
            <person name="Labutti K."/>
            <person name="Lindquist E."/>
            <person name="Lipzen A."/>
            <person name="Khouja H.-R."/>
            <person name="Murat C."/>
            <person name="Ohm R."/>
            <person name="Olson A."/>
            <person name="Spatafora J."/>
            <person name="Veneault-Fourrey C."/>
            <person name="Henrissat B."/>
            <person name="Grigoriev I."/>
            <person name="Martin F."/>
            <person name="Perotto S."/>
        </authorList>
    </citation>
    <scope>NUCLEOTIDE SEQUENCE [LARGE SCALE GENOMIC DNA]</scope>
    <source>
        <strain evidence="3 4">E</strain>
    </source>
</reference>